<dbReference type="GO" id="GO:0006020">
    <property type="term" value="P:inositol metabolic process"/>
    <property type="evidence" value="ECO:0007669"/>
    <property type="project" value="TreeGrafter"/>
</dbReference>
<dbReference type="GO" id="GO:0007165">
    <property type="term" value="P:signal transduction"/>
    <property type="evidence" value="ECO:0007669"/>
    <property type="project" value="TreeGrafter"/>
</dbReference>
<evidence type="ECO:0000313" key="2">
    <source>
        <dbReference type="EMBL" id="TGK12576.1"/>
    </source>
</evidence>
<proteinExistence type="predicted"/>
<keyword evidence="3" id="KW-1185">Reference proteome</keyword>
<dbReference type="InterPro" id="IPR000760">
    <property type="entry name" value="Inositol_monophosphatase-like"/>
</dbReference>
<keyword evidence="1" id="KW-0460">Magnesium</keyword>
<dbReference type="CDD" id="cd01637">
    <property type="entry name" value="IMPase_like"/>
    <property type="match status" value="1"/>
</dbReference>
<dbReference type="EMBL" id="RQET01000004">
    <property type="protein sequence ID" value="TGK12576.1"/>
    <property type="molecule type" value="Genomic_DNA"/>
</dbReference>
<dbReference type="Gene3D" id="3.30.540.10">
    <property type="entry name" value="Fructose-1,6-Bisphosphatase, subunit A, domain 1"/>
    <property type="match status" value="1"/>
</dbReference>
<accession>A0A4R9GK69</accession>
<feature type="binding site" evidence="1">
    <location>
        <position position="86"/>
    </location>
    <ligand>
        <name>Mg(2+)</name>
        <dbReference type="ChEBI" id="CHEBI:18420"/>
        <label>1</label>
        <note>catalytic</note>
    </ligand>
</feature>
<feature type="binding site" evidence="1">
    <location>
        <position position="84"/>
    </location>
    <ligand>
        <name>Mg(2+)</name>
        <dbReference type="ChEBI" id="CHEBI:18420"/>
        <label>1</label>
        <note>catalytic</note>
    </ligand>
</feature>
<dbReference type="Pfam" id="PF00459">
    <property type="entry name" value="Inositol_P"/>
    <property type="match status" value="1"/>
</dbReference>
<gene>
    <name evidence="2" type="ORF">EHO60_06685</name>
</gene>
<dbReference type="GO" id="GO:0008934">
    <property type="term" value="F:inositol monophosphate 1-phosphatase activity"/>
    <property type="evidence" value="ECO:0007669"/>
    <property type="project" value="TreeGrafter"/>
</dbReference>
<feature type="binding site" evidence="1">
    <location>
        <position position="87"/>
    </location>
    <ligand>
        <name>Mg(2+)</name>
        <dbReference type="ChEBI" id="CHEBI:18420"/>
        <label>1</label>
        <note>catalytic</note>
    </ligand>
</feature>
<comment type="caution">
    <text evidence="2">The sequence shown here is derived from an EMBL/GenBank/DDBJ whole genome shotgun (WGS) entry which is preliminary data.</text>
</comment>
<organism evidence="2 3">
    <name type="scientific">Leptospira fletcheri</name>
    <dbReference type="NCBI Taxonomy" id="2484981"/>
    <lineage>
        <taxon>Bacteria</taxon>
        <taxon>Pseudomonadati</taxon>
        <taxon>Spirochaetota</taxon>
        <taxon>Spirochaetia</taxon>
        <taxon>Leptospirales</taxon>
        <taxon>Leptospiraceae</taxon>
        <taxon>Leptospira</taxon>
    </lineage>
</organism>
<feature type="binding site" evidence="1">
    <location>
        <position position="210"/>
    </location>
    <ligand>
        <name>Mg(2+)</name>
        <dbReference type="ChEBI" id="CHEBI:18420"/>
        <label>1</label>
        <note>catalytic</note>
    </ligand>
</feature>
<name>A0A4R9GK69_9LEPT</name>
<dbReference type="AlphaFoldDB" id="A0A4R9GK69"/>
<dbReference type="PANTHER" id="PTHR20854:SF4">
    <property type="entry name" value="INOSITOL-1-MONOPHOSPHATASE-RELATED"/>
    <property type="match status" value="1"/>
</dbReference>
<evidence type="ECO:0000313" key="3">
    <source>
        <dbReference type="Proteomes" id="UP000298458"/>
    </source>
</evidence>
<dbReference type="OrthoDB" id="343566at2"/>
<dbReference type="Proteomes" id="UP000298458">
    <property type="component" value="Unassembled WGS sequence"/>
</dbReference>
<dbReference type="GO" id="GO:0046872">
    <property type="term" value="F:metal ion binding"/>
    <property type="evidence" value="ECO:0007669"/>
    <property type="project" value="UniProtKB-KW"/>
</dbReference>
<comment type="cofactor">
    <cofactor evidence="1">
        <name>Mg(2+)</name>
        <dbReference type="ChEBI" id="CHEBI:18420"/>
    </cofactor>
</comment>
<dbReference type="SUPFAM" id="SSF56655">
    <property type="entry name" value="Carbohydrate phosphatase"/>
    <property type="match status" value="1"/>
</dbReference>
<dbReference type="PRINTS" id="PR00377">
    <property type="entry name" value="IMPHPHTASES"/>
</dbReference>
<sequence>MPIRSEILSAFEVAARNAGAEILKAFRRSSEFRLKDPMQVLTDADLASHEILAGFFTRAFSDIPLVLEEQENSEPLPKTYFVCDELDGSALFTRGISDFSVILGYVENGRPYAGCIYFPNSDSFVFAERGKGAYLDGRRIEFSGSFPLAKSVLSLEINNTLSEEDFSWIFKVVKSAMTSRSLGATGAGFRELLSGGTDLFLNLNGAKVWDFAAGAVAIEEAGGTLLDKNGQSLAWDKIRMSAVIGKDKSLIGEAFGLKPR</sequence>
<dbReference type="PANTHER" id="PTHR20854">
    <property type="entry name" value="INOSITOL MONOPHOSPHATASE"/>
    <property type="match status" value="1"/>
</dbReference>
<dbReference type="Gene3D" id="3.40.190.80">
    <property type="match status" value="1"/>
</dbReference>
<feature type="binding site" evidence="1">
    <location>
        <position position="68"/>
    </location>
    <ligand>
        <name>Mg(2+)</name>
        <dbReference type="ChEBI" id="CHEBI:18420"/>
        <label>1</label>
        <note>catalytic</note>
    </ligand>
</feature>
<reference evidence="2" key="1">
    <citation type="journal article" date="2019" name="PLoS Negl. Trop. Dis.">
        <title>Revisiting the worldwide diversity of Leptospira species in the environment.</title>
        <authorList>
            <person name="Vincent A.T."/>
            <person name="Schiettekatte O."/>
            <person name="Bourhy P."/>
            <person name="Veyrier F.J."/>
            <person name="Picardeau M."/>
        </authorList>
    </citation>
    <scope>NUCLEOTIDE SEQUENCE [LARGE SCALE GENOMIC DNA]</scope>
    <source>
        <strain evidence="2">SSW15</strain>
    </source>
</reference>
<protein>
    <submittedName>
        <fullName evidence="2">Inositol monophosphatase family protein</fullName>
    </submittedName>
</protein>
<keyword evidence="1" id="KW-0479">Metal-binding</keyword>
<evidence type="ECO:0000256" key="1">
    <source>
        <dbReference type="PIRSR" id="PIRSR600760-2"/>
    </source>
</evidence>